<dbReference type="Pfam" id="PF00995">
    <property type="entry name" value="Sec1"/>
    <property type="match status" value="1"/>
</dbReference>
<dbReference type="InterPro" id="IPR043155">
    <property type="entry name" value="VPS33_dom3b"/>
</dbReference>
<reference evidence="4" key="1">
    <citation type="submission" date="2021-01" db="EMBL/GenBank/DDBJ databases">
        <title>Adiantum capillus-veneris genome.</title>
        <authorList>
            <person name="Fang Y."/>
            <person name="Liao Q."/>
        </authorList>
    </citation>
    <scope>NUCLEOTIDE SEQUENCE</scope>
    <source>
        <strain evidence="4">H3</strain>
        <tissue evidence="4">Leaf</tissue>
    </source>
</reference>
<feature type="region of interest" description="Disordered" evidence="2">
    <location>
        <begin position="769"/>
        <end position="788"/>
    </location>
</feature>
<proteinExistence type="inferred from homology"/>
<dbReference type="AlphaFoldDB" id="A0A9D4ZBI6"/>
<dbReference type="Gene3D" id="3.40.50.2060">
    <property type="match status" value="1"/>
</dbReference>
<comment type="caution">
    <text evidence="4">The sequence shown here is derived from an EMBL/GenBank/DDBJ whole genome shotgun (WGS) entry which is preliminary data.</text>
</comment>
<dbReference type="SUPFAM" id="SSF56815">
    <property type="entry name" value="Sec1/munc18-like (SM) proteins"/>
    <property type="match status" value="1"/>
</dbReference>
<evidence type="ECO:0000313" key="5">
    <source>
        <dbReference type="Proteomes" id="UP000886520"/>
    </source>
</evidence>
<dbReference type="Gene3D" id="1.25.40.850">
    <property type="match status" value="1"/>
</dbReference>
<dbReference type="InterPro" id="IPR027482">
    <property type="entry name" value="Sec1-like_dom2"/>
</dbReference>
<dbReference type="PANTHER" id="PTHR11679">
    <property type="entry name" value="VESICLE PROTEIN SORTING-ASSOCIATED"/>
    <property type="match status" value="1"/>
</dbReference>
<dbReference type="EMBL" id="JABFUD020000015">
    <property type="protein sequence ID" value="KAI5068979.1"/>
    <property type="molecule type" value="Genomic_DNA"/>
</dbReference>
<gene>
    <name evidence="4" type="ORF">GOP47_0015280</name>
</gene>
<keyword evidence="3" id="KW-1133">Transmembrane helix</keyword>
<evidence type="ECO:0000256" key="2">
    <source>
        <dbReference type="SAM" id="MobiDB-lite"/>
    </source>
</evidence>
<dbReference type="InterPro" id="IPR001619">
    <property type="entry name" value="Sec1-like"/>
</dbReference>
<sequence length="845" mass="94835">MAQLPNLDNAPINLSLLREKAQEDLIDILDTLRGRKVLYLDPKLSGPLALIAQTSLLKEHGVENLFHLSAEPVQSECENVLYLVRPRISLMKGIAEQIKHDKELRVQKSYFIYFMPRCTRVCQKVLEDEQVLDDVTTGEFPLHFIPFDEDVLSLELDTAYKDYRVDGDSSGLWYVARAITNLQLSFGIIPNVKAKGKAASQVSDMLKHMRQEYPGTTYGTGISEIDTVVLIDRHVDMVTPMCSQLTYEGLLDEFLHINNGAAEVDSSIVLGSAQATKKPQSDKKIKVPLNSSDKLYRELRDLNFGVVGQVLQRKTTTMKNDYAEVTTMNQSVSELKDFVKKLNILPEMTRHVSLAQHLSATYTNKQSFLDQLHIEQTLVEGVNYDVTSAHVQTMIYKQDPLISVLRLLIMLSLTSGGLKQKDFDNFRRELLHSYGFEYLILLSNLEKAGLLKKQEGRNNVWPHLIKALKLVVEDVDDANPNDIAYVFSGYAPLSVRIVEIALKRGWRSIEAALKLLPGPHLEWSQTNESVVEPPQETSGLERQENGGVGDGRRLLVLVMFIGGVTFAEISALRFLSAQVPTCPSRPCRMIVINFNIVDLGVGDEWQAKVWGLKWGSDSYATLEKLNLVAIHDAPILTRIMWSSLLESSKATKTIVVVPCGDHLFQMISKRRMMLKIKARRSLIECEMILAYTLRDALRIYVVLLDLNRKVKGHDVLHMDASTFQVLSSWHVCEDPEGPGDWDAAWEKLKEKRGKLEGVSGLELTKIEQPAPESVRKDSNSGDVRDAGPRLTKWGGSVRGGRYRLGEGADRILEFWGNGDVALTAALVVIVLIFVLFQFTPPSASL</sequence>
<feature type="compositionally biased region" description="Polar residues" evidence="2">
    <location>
        <begin position="525"/>
        <end position="538"/>
    </location>
</feature>
<evidence type="ECO:0000313" key="4">
    <source>
        <dbReference type="EMBL" id="KAI5068979.1"/>
    </source>
</evidence>
<dbReference type="Gene3D" id="3.40.50.1910">
    <property type="match status" value="2"/>
</dbReference>
<keyword evidence="5" id="KW-1185">Reference proteome</keyword>
<keyword evidence="3" id="KW-0472">Membrane</keyword>
<protein>
    <submittedName>
        <fullName evidence="4">Uncharacterized protein</fullName>
    </submittedName>
</protein>
<dbReference type="InterPro" id="IPR043154">
    <property type="entry name" value="Sec-1-like_dom1"/>
</dbReference>
<dbReference type="Proteomes" id="UP000886520">
    <property type="component" value="Chromosome 15"/>
</dbReference>
<dbReference type="OrthoDB" id="10262287at2759"/>
<organism evidence="4 5">
    <name type="scientific">Adiantum capillus-veneris</name>
    <name type="common">Maidenhair fern</name>
    <dbReference type="NCBI Taxonomy" id="13818"/>
    <lineage>
        <taxon>Eukaryota</taxon>
        <taxon>Viridiplantae</taxon>
        <taxon>Streptophyta</taxon>
        <taxon>Embryophyta</taxon>
        <taxon>Tracheophyta</taxon>
        <taxon>Polypodiopsida</taxon>
        <taxon>Polypodiidae</taxon>
        <taxon>Polypodiales</taxon>
        <taxon>Pteridineae</taxon>
        <taxon>Pteridaceae</taxon>
        <taxon>Vittarioideae</taxon>
        <taxon>Adiantum</taxon>
    </lineage>
</organism>
<feature type="compositionally biased region" description="Basic and acidic residues" evidence="2">
    <location>
        <begin position="773"/>
        <end position="787"/>
    </location>
</feature>
<keyword evidence="3" id="KW-0812">Transmembrane</keyword>
<feature type="region of interest" description="Disordered" evidence="2">
    <location>
        <begin position="525"/>
        <end position="546"/>
    </location>
</feature>
<dbReference type="GO" id="GO:0016192">
    <property type="term" value="P:vesicle-mediated transport"/>
    <property type="evidence" value="ECO:0007669"/>
    <property type="project" value="InterPro"/>
</dbReference>
<evidence type="ECO:0000256" key="1">
    <source>
        <dbReference type="ARBA" id="ARBA00009884"/>
    </source>
</evidence>
<comment type="similarity">
    <text evidence="1">Belongs to the STXBP/unc-18/SEC1 family.</text>
</comment>
<feature type="transmembrane region" description="Helical" evidence="3">
    <location>
        <begin position="820"/>
        <end position="839"/>
    </location>
</feature>
<name>A0A9D4ZBI6_ADICA</name>
<evidence type="ECO:0000256" key="3">
    <source>
        <dbReference type="SAM" id="Phobius"/>
    </source>
</evidence>
<accession>A0A9D4ZBI6</accession>
<dbReference type="InterPro" id="IPR036045">
    <property type="entry name" value="Sec1-like_sf"/>
</dbReference>